<dbReference type="STRING" id="634498.mru_0983"/>
<dbReference type="RefSeq" id="WP_012955785.1">
    <property type="nucleotide sequence ID" value="NC_013790.1"/>
</dbReference>
<proteinExistence type="predicted"/>
<dbReference type="Pfam" id="PF09853">
    <property type="entry name" value="DUF2080"/>
    <property type="match status" value="1"/>
</dbReference>
<dbReference type="NCBIfam" id="NF033496">
    <property type="entry name" value="DUF2080_fam_acc"/>
    <property type="match status" value="1"/>
</dbReference>
<dbReference type="GeneID" id="95969606"/>
<dbReference type="EMBL" id="CP001719">
    <property type="protein sequence ID" value="ADC46834.1"/>
    <property type="molecule type" value="Genomic_DNA"/>
</dbReference>
<dbReference type="KEGG" id="mru:mru_0983"/>
<name>D3E2S3_METRM</name>
<dbReference type="eggNOG" id="arCOG08100">
    <property type="taxonomic scope" value="Archaea"/>
</dbReference>
<gene>
    <name evidence="1" type="ordered locus">mru_0983</name>
</gene>
<evidence type="ECO:0000313" key="1">
    <source>
        <dbReference type="EMBL" id="ADC46834.1"/>
    </source>
</evidence>
<sequence length="54" mass="6034">MGVNCIRVVIDNAEESITKVAKAHGNGALVLVPKRWIGRKVQITLLEEEDKLMF</sequence>
<accession>D3E2S3</accession>
<reference evidence="1 2" key="1">
    <citation type="journal article" date="2010" name="PLoS ONE">
        <title>The genome sequence of the rumen methanogen Methanobrevibacter ruminantium reveals new possibilities for controlling ruminant methane emissions.</title>
        <authorList>
            <person name="Leahy S.C."/>
            <person name="Kelly W.J."/>
            <person name="Altermann E."/>
            <person name="Ronimus R.S."/>
            <person name="Yeoman C.J."/>
            <person name="Pacheco D.M."/>
            <person name="Li D."/>
            <person name="Kong Z."/>
            <person name="McTavish S."/>
            <person name="Sang C."/>
            <person name="Lambie S.C."/>
            <person name="Janssen P.H."/>
            <person name="Dey D."/>
            <person name="Attwood G.T."/>
        </authorList>
    </citation>
    <scope>NUCLEOTIDE SEQUENCE [LARGE SCALE GENOMIC DNA]</scope>
    <source>
        <strain evidence="2">ATCC 35063 / DSM 1093 / JCM 13430 / OCM 146 / M1</strain>
    </source>
</reference>
<dbReference type="HOGENOM" id="CLU_3039104_0_0_2"/>
<dbReference type="InterPro" id="IPR019205">
    <property type="entry name" value="DUF2080_transposon-encoded"/>
</dbReference>
<keyword evidence="2" id="KW-1185">Reference proteome</keyword>
<evidence type="ECO:0000313" key="2">
    <source>
        <dbReference type="Proteomes" id="UP000008680"/>
    </source>
</evidence>
<dbReference type="AlphaFoldDB" id="D3E2S3"/>
<dbReference type="Proteomes" id="UP000008680">
    <property type="component" value="Chromosome"/>
</dbReference>
<organism evidence="1 2">
    <name type="scientific">Methanobrevibacter ruminantium (strain ATCC 35063 / DSM 1093 / JCM 13430 / OCM 146 / M1)</name>
    <name type="common">Methanobacterium ruminantium</name>
    <dbReference type="NCBI Taxonomy" id="634498"/>
    <lineage>
        <taxon>Archaea</taxon>
        <taxon>Methanobacteriati</taxon>
        <taxon>Methanobacteriota</taxon>
        <taxon>Methanomada group</taxon>
        <taxon>Methanobacteria</taxon>
        <taxon>Methanobacteriales</taxon>
        <taxon>Methanobacteriaceae</taxon>
        <taxon>Methanobrevibacter</taxon>
    </lineage>
</organism>
<protein>
    <submittedName>
        <fullName evidence="1">Uncharacterized protein</fullName>
    </submittedName>
</protein>